<comment type="similarity">
    <text evidence="5">Belongs to the adenylate kinase family.</text>
</comment>
<proteinExistence type="inferred from homology"/>
<evidence type="ECO:0000256" key="1">
    <source>
        <dbReference type="ARBA" id="ARBA00022679"/>
    </source>
</evidence>
<keyword evidence="2" id="KW-0545">Nucleotide biosynthesis</keyword>
<evidence type="ECO:0000256" key="2">
    <source>
        <dbReference type="ARBA" id="ARBA00022727"/>
    </source>
</evidence>
<dbReference type="GO" id="GO:0005524">
    <property type="term" value="F:ATP binding"/>
    <property type="evidence" value="ECO:0007669"/>
    <property type="project" value="UniProtKB-KW"/>
</dbReference>
<dbReference type="AlphaFoldDB" id="A0A1F6CED8"/>
<comment type="catalytic activity">
    <reaction evidence="6">
        <text>AMP + ATP = 2 ADP</text>
        <dbReference type="Rhea" id="RHEA:12973"/>
        <dbReference type="ChEBI" id="CHEBI:30616"/>
        <dbReference type="ChEBI" id="CHEBI:456215"/>
        <dbReference type="ChEBI" id="CHEBI:456216"/>
        <dbReference type="EC" id="2.7.4.3"/>
    </reaction>
</comment>
<dbReference type="EMBL" id="MFKQ01000006">
    <property type="protein sequence ID" value="OGG47574.1"/>
    <property type="molecule type" value="Genomic_DNA"/>
</dbReference>
<dbReference type="GO" id="GO:0004017">
    <property type="term" value="F:AMP kinase activity"/>
    <property type="evidence" value="ECO:0007669"/>
    <property type="project" value="UniProtKB-EC"/>
</dbReference>
<dbReference type="Proteomes" id="UP000178344">
    <property type="component" value="Unassembled WGS sequence"/>
</dbReference>
<dbReference type="GO" id="GO:0005737">
    <property type="term" value="C:cytoplasm"/>
    <property type="evidence" value="ECO:0007669"/>
    <property type="project" value="UniProtKB-SubCell"/>
</dbReference>
<reference evidence="7 8" key="1">
    <citation type="journal article" date="2016" name="Nat. Commun.">
        <title>Thousands of microbial genomes shed light on interconnected biogeochemical processes in an aquifer system.</title>
        <authorList>
            <person name="Anantharaman K."/>
            <person name="Brown C.T."/>
            <person name="Hug L.A."/>
            <person name="Sharon I."/>
            <person name="Castelle C.J."/>
            <person name="Probst A.J."/>
            <person name="Thomas B.C."/>
            <person name="Singh A."/>
            <person name="Wilkins M.J."/>
            <person name="Karaoz U."/>
            <person name="Brodie E.L."/>
            <person name="Williams K.H."/>
            <person name="Hubbard S.S."/>
            <person name="Banfield J.F."/>
        </authorList>
    </citation>
    <scope>NUCLEOTIDE SEQUENCE [LARGE SCALE GENOMIC DNA]</scope>
</reference>
<accession>A0A1F6CED8</accession>
<gene>
    <name evidence="7" type="ORF">A2671_01810</name>
</gene>
<dbReference type="EC" id="2.7.4.3" evidence="6"/>
<dbReference type="InterPro" id="IPR027417">
    <property type="entry name" value="P-loop_NTPase"/>
</dbReference>
<dbReference type="PRINTS" id="PR00094">
    <property type="entry name" value="ADENYLTKNASE"/>
</dbReference>
<keyword evidence="4 5" id="KW-0418">Kinase</keyword>
<dbReference type="InterPro" id="IPR000850">
    <property type="entry name" value="Adenylat/UMP-CMP_kin"/>
</dbReference>
<name>A0A1F6CED8_9BACT</name>
<evidence type="ECO:0000313" key="7">
    <source>
        <dbReference type="EMBL" id="OGG47574.1"/>
    </source>
</evidence>
<dbReference type="Gene3D" id="3.40.50.300">
    <property type="entry name" value="P-loop containing nucleotide triphosphate hydrolases"/>
    <property type="match status" value="1"/>
</dbReference>
<dbReference type="SUPFAM" id="SSF52540">
    <property type="entry name" value="P-loop containing nucleoside triphosphate hydrolases"/>
    <property type="match status" value="1"/>
</dbReference>
<evidence type="ECO:0000313" key="8">
    <source>
        <dbReference type="Proteomes" id="UP000178344"/>
    </source>
</evidence>
<keyword evidence="3 6" id="KW-0547">Nucleotide-binding</keyword>
<sequence>MVVVMQEMTFVFIGKSGSGKGTQAALLMEELKRRDPKRSILYVETGAKYREFFSSTDAERSYSRDIAKSISANGGLQPAFLTIWAWTDALVKGMRGDEHIVFDGAPRRSDEPPVLESAFDYYHRDRPHIIYLDIDHGTAKARLIARGRHDDTDEAIAERLGWFDSDVLPIVDYYRNNPKYRFLDIDGEHRIEEVQTDMVKRIFETK</sequence>
<comment type="caution">
    <text evidence="7">The sequence shown here is derived from an EMBL/GenBank/DDBJ whole genome shotgun (WGS) entry which is preliminary data.</text>
</comment>
<keyword evidence="6" id="KW-0067">ATP-binding</keyword>
<evidence type="ECO:0000256" key="4">
    <source>
        <dbReference type="ARBA" id="ARBA00022777"/>
    </source>
</evidence>
<dbReference type="Pfam" id="PF00406">
    <property type="entry name" value="ADK"/>
    <property type="match status" value="1"/>
</dbReference>
<organism evidence="7 8">
    <name type="scientific">Candidatus Kaiserbacteria bacterium RIFCSPHIGHO2_01_FULL_49_13</name>
    <dbReference type="NCBI Taxonomy" id="1798477"/>
    <lineage>
        <taxon>Bacteria</taxon>
        <taxon>Candidatus Kaiseribacteriota</taxon>
    </lineage>
</organism>
<evidence type="ECO:0000256" key="3">
    <source>
        <dbReference type="ARBA" id="ARBA00022741"/>
    </source>
</evidence>
<comment type="subcellular location">
    <subcellularLocation>
        <location evidence="6">Cytoplasm</location>
    </subcellularLocation>
</comment>
<protein>
    <recommendedName>
        <fullName evidence="6">Adenylate kinase</fullName>
        <ecNumber evidence="6">2.7.4.3</ecNumber>
    </recommendedName>
</protein>
<keyword evidence="1 5" id="KW-0808">Transferase</keyword>
<evidence type="ECO:0000256" key="5">
    <source>
        <dbReference type="RuleBase" id="RU003330"/>
    </source>
</evidence>
<dbReference type="PANTHER" id="PTHR23359">
    <property type="entry name" value="NUCLEOTIDE KINASE"/>
    <property type="match status" value="1"/>
</dbReference>
<comment type="subunit">
    <text evidence="6">Monomer.</text>
</comment>
<evidence type="ECO:0000256" key="6">
    <source>
        <dbReference type="RuleBase" id="RU003331"/>
    </source>
</evidence>